<keyword evidence="4" id="KW-0233">DNA recombination</keyword>
<keyword evidence="3" id="KW-0832">Ubl conjugation</keyword>
<feature type="region of interest" description="Disordered" evidence="5">
    <location>
        <begin position="191"/>
        <end position="213"/>
    </location>
</feature>
<evidence type="ECO:0000259" key="6">
    <source>
        <dbReference type="Pfam" id="PF12012"/>
    </source>
</evidence>
<dbReference type="SUPFAM" id="SSF56349">
    <property type="entry name" value="DNA breaking-rejoining enzymes"/>
    <property type="match status" value="1"/>
</dbReference>
<dbReference type="InterPro" id="IPR052787">
    <property type="entry name" value="MAVS"/>
</dbReference>
<dbReference type="Proteomes" id="UP001159405">
    <property type="component" value="Unassembled WGS sequence"/>
</dbReference>
<keyword evidence="2" id="KW-0597">Phosphoprotein</keyword>
<keyword evidence="1" id="KW-1017">Isopeptide bond</keyword>
<organism evidence="7 8">
    <name type="scientific">Porites lobata</name>
    <dbReference type="NCBI Taxonomy" id="104759"/>
    <lineage>
        <taxon>Eukaryota</taxon>
        <taxon>Metazoa</taxon>
        <taxon>Cnidaria</taxon>
        <taxon>Anthozoa</taxon>
        <taxon>Hexacorallia</taxon>
        <taxon>Scleractinia</taxon>
        <taxon>Fungiina</taxon>
        <taxon>Poritidae</taxon>
        <taxon>Porites</taxon>
    </lineage>
</organism>
<evidence type="ECO:0000313" key="8">
    <source>
        <dbReference type="Proteomes" id="UP001159405"/>
    </source>
</evidence>
<sequence>MWWLLTQHFGLRGRQDHHGMRLEDFRIMNGDDGIEFVEFAEGPTKIRPGRLSAKPRQFQPKMFQTGEEKCPVVLFRQYISRRPPNLRTSGPFYLSIKYNRRADDEIWYKVQPMGENKINSMMKSIISGTSLETSEKRFSNHSARKAVVSKMKKANLERSAIAKVTGHRNIQSLDDYDEADEDEQRQLSWAISRKNSTPKPAGNTPGPTSSAVIPHKMSSQAQNVMNSFTNCNVTFNLNNKTSPTIRPCKRRLRFIESDSESD</sequence>
<reference evidence="7 8" key="1">
    <citation type="submission" date="2022-05" db="EMBL/GenBank/DDBJ databases">
        <authorList>
            <consortium name="Genoscope - CEA"/>
            <person name="William W."/>
        </authorList>
    </citation>
    <scope>NUCLEOTIDE SEQUENCE [LARGE SCALE GENOMIC DNA]</scope>
</reference>
<dbReference type="PANTHER" id="PTHR21446">
    <property type="entry name" value="DUF3504 DOMAIN-CONTAINING PROTEIN"/>
    <property type="match status" value="1"/>
</dbReference>
<dbReference type="EMBL" id="CALNXK010000301">
    <property type="protein sequence ID" value="CAH3181604.1"/>
    <property type="molecule type" value="Genomic_DNA"/>
</dbReference>
<evidence type="ECO:0000256" key="2">
    <source>
        <dbReference type="ARBA" id="ARBA00022553"/>
    </source>
</evidence>
<proteinExistence type="predicted"/>
<gene>
    <name evidence="7" type="ORF">PLOB_00025741</name>
</gene>
<dbReference type="InterPro" id="IPR021893">
    <property type="entry name" value="ZMYM2-like_C"/>
</dbReference>
<feature type="domain" description="ZMYM2-like/QRICH1 C-terminal" evidence="6">
    <location>
        <begin position="3"/>
        <end position="126"/>
    </location>
</feature>
<evidence type="ECO:0000256" key="3">
    <source>
        <dbReference type="ARBA" id="ARBA00022843"/>
    </source>
</evidence>
<dbReference type="Pfam" id="PF12012">
    <property type="entry name" value="DUF3504"/>
    <property type="match status" value="1"/>
</dbReference>
<dbReference type="InterPro" id="IPR013762">
    <property type="entry name" value="Integrase-like_cat_sf"/>
</dbReference>
<evidence type="ECO:0000256" key="4">
    <source>
        <dbReference type="ARBA" id="ARBA00023172"/>
    </source>
</evidence>
<evidence type="ECO:0000256" key="1">
    <source>
        <dbReference type="ARBA" id="ARBA00022499"/>
    </source>
</evidence>
<comment type="caution">
    <text evidence="7">The sequence shown here is derived from an EMBL/GenBank/DDBJ whole genome shotgun (WGS) entry which is preliminary data.</text>
</comment>
<keyword evidence="8" id="KW-1185">Reference proteome</keyword>
<name>A0ABN8RTZ1_9CNID</name>
<accession>A0ABN8RTZ1</accession>
<evidence type="ECO:0000256" key="5">
    <source>
        <dbReference type="SAM" id="MobiDB-lite"/>
    </source>
</evidence>
<feature type="non-terminal residue" evidence="7">
    <location>
        <position position="262"/>
    </location>
</feature>
<protein>
    <recommendedName>
        <fullName evidence="6">ZMYM2-like/QRICH1 C-terminal domain-containing protein</fullName>
    </recommendedName>
</protein>
<evidence type="ECO:0000313" key="7">
    <source>
        <dbReference type="EMBL" id="CAH3181604.1"/>
    </source>
</evidence>
<dbReference type="PANTHER" id="PTHR21446:SF12">
    <property type="entry name" value="POTASSIUM CHANNEL TETRAMERIZATION DOMAIN CONTAINING 1"/>
    <property type="match status" value="1"/>
</dbReference>
<dbReference type="Gene3D" id="1.10.443.10">
    <property type="entry name" value="Intergrase catalytic core"/>
    <property type="match status" value="1"/>
</dbReference>
<dbReference type="InterPro" id="IPR011010">
    <property type="entry name" value="DNA_brk_join_enz"/>
</dbReference>